<evidence type="ECO:0000313" key="3">
    <source>
        <dbReference type="Proteomes" id="UP000314294"/>
    </source>
</evidence>
<feature type="region of interest" description="Disordered" evidence="1">
    <location>
        <begin position="1"/>
        <end position="166"/>
    </location>
</feature>
<dbReference type="OrthoDB" id="8958755at2759"/>
<name>A0A4Z2FGM1_9TELE</name>
<reference evidence="2 3" key="1">
    <citation type="submission" date="2019-03" db="EMBL/GenBank/DDBJ databases">
        <title>First draft genome of Liparis tanakae, snailfish: a comprehensive survey of snailfish specific genes.</title>
        <authorList>
            <person name="Kim W."/>
            <person name="Song I."/>
            <person name="Jeong J.-H."/>
            <person name="Kim D."/>
            <person name="Kim S."/>
            <person name="Ryu S."/>
            <person name="Song J.Y."/>
            <person name="Lee S.K."/>
        </authorList>
    </citation>
    <scope>NUCLEOTIDE SEQUENCE [LARGE SCALE GENOMIC DNA]</scope>
    <source>
        <tissue evidence="2">Muscle</tissue>
    </source>
</reference>
<gene>
    <name evidence="2" type="ORF">EYF80_049932</name>
</gene>
<feature type="compositionally biased region" description="Basic residues" evidence="1">
    <location>
        <begin position="84"/>
        <end position="98"/>
    </location>
</feature>
<evidence type="ECO:0000256" key="1">
    <source>
        <dbReference type="SAM" id="MobiDB-lite"/>
    </source>
</evidence>
<dbReference type="PANTHER" id="PTHR46599:SF3">
    <property type="entry name" value="PIGGYBAC TRANSPOSABLE ELEMENT-DERIVED PROTEIN 4"/>
    <property type="match status" value="1"/>
</dbReference>
<dbReference type="Proteomes" id="UP000314294">
    <property type="component" value="Unassembled WGS sequence"/>
</dbReference>
<proteinExistence type="predicted"/>
<protein>
    <recommendedName>
        <fullName evidence="4">PiggyBac transposable element-derived protein domain-containing protein</fullName>
    </recommendedName>
</protein>
<dbReference type="EMBL" id="SRLO01001237">
    <property type="protein sequence ID" value="TNN39894.1"/>
    <property type="molecule type" value="Genomic_DNA"/>
</dbReference>
<feature type="compositionally biased region" description="Acidic residues" evidence="1">
    <location>
        <begin position="1"/>
        <end position="10"/>
    </location>
</feature>
<dbReference type="AlphaFoldDB" id="A0A4Z2FGM1"/>
<sequence length="331" mass="36860">MLLLESEDELGQLHTDSDSESECSHGSLDEDYVPRGAHARGPDPKDFTEEDSSDEERDRKPANRRVSPRKRLGSLSAPSPLKSPPKKSKRSPVAKKNRFAPSPQKKDASSRNRGKTSAPRGKNQSRKSPVSAAGGEDDGDRWRNADEEDVEPPQPRFRPARDVGPQLNRTANYTPLELFQLFFSCPVVDTLVRNTNVYGKRKHQGQKERWVPVTTADMHSVICLNFRFPASAFKAPPFKVPAAPSDGPAALTPPTEVPPAPDAPRAGHLPAYFVEQMTNVASRYRATAGRRACVVCKRKSPVYCSTCRKTLCFTTLRNCYSEWHRLNHICV</sequence>
<evidence type="ECO:0008006" key="4">
    <source>
        <dbReference type="Google" id="ProtNLM"/>
    </source>
</evidence>
<feature type="compositionally biased region" description="Basic residues" evidence="1">
    <location>
        <begin position="62"/>
        <end position="72"/>
    </location>
</feature>
<organism evidence="2 3">
    <name type="scientific">Liparis tanakae</name>
    <name type="common">Tanaka's snailfish</name>
    <dbReference type="NCBI Taxonomy" id="230148"/>
    <lineage>
        <taxon>Eukaryota</taxon>
        <taxon>Metazoa</taxon>
        <taxon>Chordata</taxon>
        <taxon>Craniata</taxon>
        <taxon>Vertebrata</taxon>
        <taxon>Euteleostomi</taxon>
        <taxon>Actinopterygii</taxon>
        <taxon>Neopterygii</taxon>
        <taxon>Teleostei</taxon>
        <taxon>Neoteleostei</taxon>
        <taxon>Acanthomorphata</taxon>
        <taxon>Eupercaria</taxon>
        <taxon>Perciformes</taxon>
        <taxon>Cottioidei</taxon>
        <taxon>Cottales</taxon>
        <taxon>Liparidae</taxon>
        <taxon>Liparis</taxon>
    </lineage>
</organism>
<comment type="caution">
    <text evidence="2">The sequence shown here is derived from an EMBL/GenBank/DDBJ whole genome shotgun (WGS) entry which is preliminary data.</text>
</comment>
<keyword evidence="3" id="KW-1185">Reference proteome</keyword>
<accession>A0A4Z2FGM1</accession>
<evidence type="ECO:0000313" key="2">
    <source>
        <dbReference type="EMBL" id="TNN39894.1"/>
    </source>
</evidence>
<dbReference type="PANTHER" id="PTHR46599">
    <property type="entry name" value="PIGGYBAC TRANSPOSABLE ELEMENT-DERIVED PROTEIN 4"/>
    <property type="match status" value="1"/>
</dbReference>